<accession>A0A564YQK6</accession>
<dbReference type="Gene3D" id="3.30.420.10">
    <property type="entry name" value="Ribonuclease H-like superfamily/Ribonuclease H"/>
    <property type="match status" value="1"/>
</dbReference>
<reference evidence="1 2" key="1">
    <citation type="submission" date="2019-07" db="EMBL/GenBank/DDBJ databases">
        <authorList>
            <person name="Jastrzebski P J."/>
            <person name="Paukszto L."/>
            <person name="Jastrzebski P J."/>
        </authorList>
    </citation>
    <scope>NUCLEOTIDE SEQUENCE [LARGE SCALE GENOMIC DNA]</scope>
    <source>
        <strain evidence="1 2">WMS-il1</strain>
    </source>
</reference>
<dbReference type="GO" id="GO:0003676">
    <property type="term" value="F:nucleic acid binding"/>
    <property type="evidence" value="ECO:0007669"/>
    <property type="project" value="InterPro"/>
</dbReference>
<evidence type="ECO:0000313" key="2">
    <source>
        <dbReference type="Proteomes" id="UP000321570"/>
    </source>
</evidence>
<evidence type="ECO:0000313" key="1">
    <source>
        <dbReference type="EMBL" id="VUZ48834.1"/>
    </source>
</evidence>
<sequence length="74" mass="8925">MIIYREMERLGWESLKGWEMGSPPHDLSEMNKQQCVTCCVSLCSRELQAPFLDRIITVSYEKWWILYNNVKRKR</sequence>
<proteinExistence type="predicted"/>
<dbReference type="Proteomes" id="UP000321570">
    <property type="component" value="Unassembled WGS sequence"/>
</dbReference>
<organism evidence="1 2">
    <name type="scientific">Hymenolepis diminuta</name>
    <name type="common">Rat tapeworm</name>
    <dbReference type="NCBI Taxonomy" id="6216"/>
    <lineage>
        <taxon>Eukaryota</taxon>
        <taxon>Metazoa</taxon>
        <taxon>Spiralia</taxon>
        <taxon>Lophotrochozoa</taxon>
        <taxon>Platyhelminthes</taxon>
        <taxon>Cestoda</taxon>
        <taxon>Eucestoda</taxon>
        <taxon>Cyclophyllidea</taxon>
        <taxon>Hymenolepididae</taxon>
        <taxon>Hymenolepis</taxon>
    </lineage>
</organism>
<dbReference type="AlphaFoldDB" id="A0A564YQK6"/>
<name>A0A564YQK6_HYMDI</name>
<protein>
    <submittedName>
        <fullName evidence="1">Uncharacterized protein</fullName>
    </submittedName>
</protein>
<gene>
    <name evidence="1" type="ORF">WMSIL1_LOCUS8094</name>
</gene>
<dbReference type="InterPro" id="IPR036397">
    <property type="entry name" value="RNaseH_sf"/>
</dbReference>
<dbReference type="EMBL" id="CABIJS010000321">
    <property type="protein sequence ID" value="VUZ48834.1"/>
    <property type="molecule type" value="Genomic_DNA"/>
</dbReference>
<keyword evidence="2" id="KW-1185">Reference proteome</keyword>